<feature type="transmembrane region" description="Helical" evidence="14">
    <location>
        <begin position="105"/>
        <end position="123"/>
    </location>
</feature>
<evidence type="ECO:0000256" key="4">
    <source>
        <dbReference type="ARBA" id="ARBA00021581"/>
    </source>
</evidence>
<evidence type="ECO:0000313" key="16">
    <source>
        <dbReference type="Proteomes" id="UP000553963"/>
    </source>
</evidence>
<evidence type="ECO:0000256" key="9">
    <source>
        <dbReference type="ARBA" id="ARBA00023136"/>
    </source>
</evidence>
<feature type="transmembrane region" description="Helical" evidence="14">
    <location>
        <begin position="64"/>
        <end position="85"/>
    </location>
</feature>
<comment type="caution">
    <text evidence="15">The sequence shown here is derived from an EMBL/GenBank/DDBJ whole genome shotgun (WGS) entry which is preliminary data.</text>
</comment>
<feature type="transmembrane region" description="Helical" evidence="14">
    <location>
        <begin position="135"/>
        <end position="154"/>
    </location>
</feature>
<keyword evidence="5" id="KW-1003">Cell membrane</keyword>
<evidence type="ECO:0000256" key="11">
    <source>
        <dbReference type="ARBA" id="ARBA00032707"/>
    </source>
</evidence>
<gene>
    <name evidence="15" type="ORF">GGR25_003494</name>
</gene>
<evidence type="ECO:0000256" key="14">
    <source>
        <dbReference type="SAM" id="Phobius"/>
    </source>
</evidence>
<dbReference type="GO" id="GO:0046677">
    <property type="term" value="P:response to antibiotic"/>
    <property type="evidence" value="ECO:0007669"/>
    <property type="project" value="UniProtKB-KW"/>
</dbReference>
<evidence type="ECO:0000256" key="12">
    <source>
        <dbReference type="ARBA" id="ARBA00032932"/>
    </source>
</evidence>
<protein>
    <recommendedName>
        <fullName evidence="4">Undecaprenyl-diphosphatase</fullName>
        <ecNumber evidence="3">3.6.1.27</ecNumber>
    </recommendedName>
    <alternativeName>
        <fullName evidence="12">Bacitracin resistance protein</fullName>
    </alternativeName>
    <alternativeName>
        <fullName evidence="11">Undecaprenyl pyrophosphate phosphatase</fullName>
    </alternativeName>
</protein>
<evidence type="ECO:0000256" key="3">
    <source>
        <dbReference type="ARBA" id="ARBA00012374"/>
    </source>
</evidence>
<evidence type="ECO:0000256" key="6">
    <source>
        <dbReference type="ARBA" id="ARBA00022692"/>
    </source>
</evidence>
<dbReference type="EC" id="3.6.1.27" evidence="3"/>
<dbReference type="GO" id="GO:0005886">
    <property type="term" value="C:plasma membrane"/>
    <property type="evidence" value="ECO:0007669"/>
    <property type="project" value="UniProtKB-SubCell"/>
</dbReference>
<dbReference type="Pfam" id="PF02673">
    <property type="entry name" value="BacA"/>
    <property type="match status" value="1"/>
</dbReference>
<dbReference type="PANTHER" id="PTHR30622">
    <property type="entry name" value="UNDECAPRENYL-DIPHOSPHATASE"/>
    <property type="match status" value="1"/>
</dbReference>
<comment type="subcellular location">
    <subcellularLocation>
        <location evidence="1">Cell membrane</location>
        <topology evidence="1">Multi-pass membrane protein</topology>
    </subcellularLocation>
</comment>
<dbReference type="InterPro" id="IPR003824">
    <property type="entry name" value="UppP"/>
</dbReference>
<dbReference type="PANTHER" id="PTHR30622:SF4">
    <property type="entry name" value="UNDECAPRENYL-DIPHOSPHATASE"/>
    <property type="match status" value="1"/>
</dbReference>
<organism evidence="15 16">
    <name type="scientific">Kaistia hirudinis</name>
    <dbReference type="NCBI Taxonomy" id="1293440"/>
    <lineage>
        <taxon>Bacteria</taxon>
        <taxon>Pseudomonadati</taxon>
        <taxon>Pseudomonadota</taxon>
        <taxon>Alphaproteobacteria</taxon>
        <taxon>Hyphomicrobiales</taxon>
        <taxon>Kaistiaceae</taxon>
        <taxon>Kaistia</taxon>
    </lineage>
</organism>
<reference evidence="15 16" key="1">
    <citation type="submission" date="2020-08" db="EMBL/GenBank/DDBJ databases">
        <title>Genomic Encyclopedia of Type Strains, Phase IV (KMG-IV): sequencing the most valuable type-strain genomes for metagenomic binning, comparative biology and taxonomic classification.</title>
        <authorList>
            <person name="Goeker M."/>
        </authorList>
    </citation>
    <scope>NUCLEOTIDE SEQUENCE [LARGE SCALE GENOMIC DNA]</scope>
    <source>
        <strain evidence="15 16">DSM 25966</strain>
    </source>
</reference>
<feature type="transmembrane region" description="Helical" evidence="14">
    <location>
        <begin position="166"/>
        <end position="184"/>
    </location>
</feature>
<proteinExistence type="inferred from homology"/>
<dbReference type="EMBL" id="JACIDS010000004">
    <property type="protein sequence ID" value="MBB3932436.1"/>
    <property type="molecule type" value="Genomic_DNA"/>
</dbReference>
<keyword evidence="8 14" id="KW-1133">Transmembrane helix</keyword>
<evidence type="ECO:0000313" key="15">
    <source>
        <dbReference type="EMBL" id="MBB3932436.1"/>
    </source>
</evidence>
<evidence type="ECO:0000256" key="7">
    <source>
        <dbReference type="ARBA" id="ARBA00022801"/>
    </source>
</evidence>
<evidence type="ECO:0000256" key="1">
    <source>
        <dbReference type="ARBA" id="ARBA00004651"/>
    </source>
</evidence>
<sequence>MIVATIPAGVLGILFEERLKQLFAAADVIAVVLILNGVALYIAEAVFRRRRSDEGTYDDEKIAALSWPSCFFIGLAQCLALLPGFSRTGMTIAGGLSTGLSHDNAARFSFLLATPIILAAAVLKVPDLLANGTAGAGPALAGAACAAVSAFVSIRFLLRYFETRTLTPFAIYCLAAGALALAWLRF</sequence>
<evidence type="ECO:0000256" key="10">
    <source>
        <dbReference type="ARBA" id="ARBA00023251"/>
    </source>
</evidence>
<dbReference type="AlphaFoldDB" id="A0A840AVU4"/>
<keyword evidence="6 14" id="KW-0812">Transmembrane</keyword>
<keyword evidence="10" id="KW-0046">Antibiotic resistance</keyword>
<keyword evidence="9 14" id="KW-0472">Membrane</keyword>
<evidence type="ECO:0000256" key="13">
    <source>
        <dbReference type="ARBA" id="ARBA00047594"/>
    </source>
</evidence>
<keyword evidence="16" id="KW-1185">Reference proteome</keyword>
<dbReference type="Proteomes" id="UP000553963">
    <property type="component" value="Unassembled WGS sequence"/>
</dbReference>
<dbReference type="GO" id="GO:0050380">
    <property type="term" value="F:undecaprenyl-diphosphatase activity"/>
    <property type="evidence" value="ECO:0007669"/>
    <property type="project" value="UniProtKB-EC"/>
</dbReference>
<comment type="similarity">
    <text evidence="2">Belongs to the UppP family.</text>
</comment>
<comment type="catalytic activity">
    <reaction evidence="13">
        <text>di-trans,octa-cis-undecaprenyl diphosphate + H2O = di-trans,octa-cis-undecaprenyl phosphate + phosphate + H(+)</text>
        <dbReference type="Rhea" id="RHEA:28094"/>
        <dbReference type="ChEBI" id="CHEBI:15377"/>
        <dbReference type="ChEBI" id="CHEBI:15378"/>
        <dbReference type="ChEBI" id="CHEBI:43474"/>
        <dbReference type="ChEBI" id="CHEBI:58405"/>
        <dbReference type="ChEBI" id="CHEBI:60392"/>
        <dbReference type="EC" id="3.6.1.27"/>
    </reaction>
</comment>
<evidence type="ECO:0000256" key="8">
    <source>
        <dbReference type="ARBA" id="ARBA00022989"/>
    </source>
</evidence>
<keyword evidence="7 15" id="KW-0378">Hydrolase</keyword>
<evidence type="ECO:0000256" key="2">
    <source>
        <dbReference type="ARBA" id="ARBA00010621"/>
    </source>
</evidence>
<feature type="transmembrane region" description="Helical" evidence="14">
    <location>
        <begin position="22"/>
        <end position="43"/>
    </location>
</feature>
<accession>A0A840AVU4</accession>
<name>A0A840AVU4_9HYPH</name>
<evidence type="ECO:0000256" key="5">
    <source>
        <dbReference type="ARBA" id="ARBA00022475"/>
    </source>
</evidence>